<dbReference type="Proteomes" id="UP000723463">
    <property type="component" value="Unassembled WGS sequence"/>
</dbReference>
<protein>
    <recommendedName>
        <fullName evidence="3">rhizopuspepsin</fullName>
        <ecNumber evidence="3">3.4.23.21</ecNumber>
    </recommendedName>
</protein>
<dbReference type="GO" id="GO:0004190">
    <property type="term" value="F:aspartic-type endopeptidase activity"/>
    <property type="evidence" value="ECO:0007669"/>
    <property type="project" value="UniProtKB-KW"/>
</dbReference>
<keyword evidence="6" id="KW-0064">Aspartyl protease</keyword>
<sequence length="913" mass="100199">MRLLNAIGCWTLIASTSYLVVITDAAGAIKVPIHKNTHYRQNTRARAHKTLKKYGHHRRLSPRDFGRLPVTDVENDVEYYGLVGIGTPPQMFKLDMDTGSSDLWIPSMKCDHDGKCSRHTRFDPSLSSTVTELKTPWKIAYGDGSTVSGHLAIDRLEFSEITIENQLIGLADRESSSFLEDVVDGVFGLGFPSLSAMVLEDQKDAEAKVQGPISNTVLGSILSHELIPAPVFGVWLGNGDGEGSDANGGDGEFIFGSIDTSRFEGELTFLPITHSRYWQVQVDGVQLDGVGDLSIKGDTIIDTGTTLLVFPIAQSKKINKAIGAKSDPWEGWILPCDSNQEGSLDFQMGGSLFSVRRKDLVREKVPQKEGWCYSAVTTTPGDTIIFGDVFIRNNYCVFDVEHMTIGIAPFTLSSLSTLNTPQQQAMCILLWTLPSSNHPRFKFALASNRDESLGRETSRADFWDLDPVLSKAIRQSSSSSSSDDNLPTPVPAPTPQRPSPVGVLTGQDLQPSQATNYTIQELFSFSSSSQEQEQEQVALTLDTKDIPGTWLGMTTHGDFVALTNFRESDAYMAMERDPKLSRGKVCGEFLVTMAAAHHKEEEDDDGEVVDSAQGSETGSVSTLADEIVNGSDKSRNGKTGRRVRKDQAEKWIRRRAVGWEDEFEGLNLLVVQNAGDQQCVGGNRLGSELSVFDKSDTTTTDAGNGTGTPRILEGSVVGVSNSVFTQPWTKVKVGVKALETVLNQSIDIFGTGVHASFSSNNNSGSEQSTMDDDTKEIAWLVIQMLTLLRTTTQPFPEEDRTSLTRLVDGLRERVFIPRIGLGGPATEYGTRSSTIALFGRERDGEASVAVFVEKVWYSNLDALAGERTEYAPDSSEGLVWWQGRVGQPRQQWRHIVGDELEHLLNHARDIPRL</sequence>
<reference evidence="13" key="1">
    <citation type="journal article" date="2020" name="Fungal Divers.">
        <title>Resolving the Mortierellaceae phylogeny through synthesis of multi-gene phylogenetics and phylogenomics.</title>
        <authorList>
            <person name="Vandepol N."/>
            <person name="Liber J."/>
            <person name="Desiro A."/>
            <person name="Na H."/>
            <person name="Kennedy M."/>
            <person name="Barry K."/>
            <person name="Grigoriev I.V."/>
            <person name="Miller A.N."/>
            <person name="O'Donnell K."/>
            <person name="Stajich J.E."/>
            <person name="Bonito G."/>
        </authorList>
    </citation>
    <scope>NUCLEOTIDE SEQUENCE</scope>
    <source>
        <strain evidence="13">NRRL 2591</strain>
    </source>
</reference>
<feature type="active site" evidence="8">
    <location>
        <position position="97"/>
    </location>
</feature>
<feature type="compositionally biased region" description="Polar residues" evidence="10">
    <location>
        <begin position="612"/>
        <end position="622"/>
    </location>
</feature>
<accession>A0A9P6F1D8</accession>
<comment type="catalytic activity">
    <reaction evidence="1">
        <text>Hydrolysis of proteins with broad specificity similar to that of pepsin A, preferring hydrophobic residues at P1 and P1'. Clots milk and activates trypsinogen. Does not cleave 4-Gln-|-His-5, but does cleave 10-His-|-Leu-11 and 12-Val-|-Glu-13 in B chain of insulin.</text>
        <dbReference type="EC" id="3.4.23.21"/>
    </reaction>
</comment>
<dbReference type="InterPro" id="IPR034164">
    <property type="entry name" value="Pepsin-like_dom"/>
</dbReference>
<keyword evidence="9" id="KW-1015">Disulfide bond</keyword>
<evidence type="ECO:0000256" key="8">
    <source>
        <dbReference type="PIRSR" id="PIRSR601461-1"/>
    </source>
</evidence>
<feature type="compositionally biased region" description="Pro residues" evidence="10">
    <location>
        <begin position="488"/>
        <end position="498"/>
    </location>
</feature>
<keyword evidence="7" id="KW-0378">Hydrolase</keyword>
<dbReference type="Gene3D" id="2.40.70.10">
    <property type="entry name" value="Acid Proteases"/>
    <property type="match status" value="2"/>
</dbReference>
<dbReference type="SUPFAM" id="SSF50630">
    <property type="entry name" value="Acid proteases"/>
    <property type="match status" value="1"/>
</dbReference>
<feature type="domain" description="Peptidase A1" evidence="12">
    <location>
        <begin position="79"/>
        <end position="408"/>
    </location>
</feature>
<comment type="similarity">
    <text evidence="2">Belongs to the peptidase A1 family.</text>
</comment>
<evidence type="ECO:0000256" key="10">
    <source>
        <dbReference type="SAM" id="MobiDB-lite"/>
    </source>
</evidence>
<dbReference type="InterPro" id="IPR021109">
    <property type="entry name" value="Peptidase_aspartic_dom_sf"/>
</dbReference>
<comment type="caution">
    <text evidence="13">The sequence shown here is derived from an EMBL/GenBank/DDBJ whole genome shotgun (WGS) entry which is preliminary data.</text>
</comment>
<keyword evidence="4" id="KW-0645">Protease</keyword>
<keyword evidence="5 11" id="KW-0732">Signal</keyword>
<dbReference type="EC" id="3.4.23.21" evidence="3"/>
<proteinExistence type="inferred from homology"/>
<dbReference type="InterPro" id="IPR001461">
    <property type="entry name" value="Aspartic_peptidase_A1"/>
</dbReference>
<evidence type="ECO:0000256" key="5">
    <source>
        <dbReference type="ARBA" id="ARBA00022729"/>
    </source>
</evidence>
<feature type="signal peptide" evidence="11">
    <location>
        <begin position="1"/>
        <end position="28"/>
    </location>
</feature>
<evidence type="ECO:0000313" key="13">
    <source>
        <dbReference type="EMBL" id="KAF9540157.1"/>
    </source>
</evidence>
<dbReference type="Pfam" id="PF05742">
    <property type="entry name" value="TANGO2"/>
    <property type="match status" value="2"/>
</dbReference>
<feature type="disulfide bond" evidence="9">
    <location>
        <begin position="110"/>
        <end position="116"/>
    </location>
</feature>
<feature type="active site" evidence="8">
    <location>
        <position position="302"/>
    </location>
</feature>
<evidence type="ECO:0000256" key="7">
    <source>
        <dbReference type="ARBA" id="ARBA00022801"/>
    </source>
</evidence>
<evidence type="ECO:0000256" key="11">
    <source>
        <dbReference type="SAM" id="SignalP"/>
    </source>
</evidence>
<dbReference type="AlphaFoldDB" id="A0A9P6F1D8"/>
<dbReference type="FunFam" id="2.40.70.10:FF:000115">
    <property type="entry name" value="Lysosomal aspartic protease"/>
    <property type="match status" value="1"/>
</dbReference>
<organism evidence="13 14">
    <name type="scientific">Mortierella hygrophila</name>
    <dbReference type="NCBI Taxonomy" id="979708"/>
    <lineage>
        <taxon>Eukaryota</taxon>
        <taxon>Fungi</taxon>
        <taxon>Fungi incertae sedis</taxon>
        <taxon>Mucoromycota</taxon>
        <taxon>Mortierellomycotina</taxon>
        <taxon>Mortierellomycetes</taxon>
        <taxon>Mortierellales</taxon>
        <taxon>Mortierellaceae</taxon>
        <taxon>Mortierella</taxon>
    </lineage>
</organism>
<feature type="region of interest" description="Disordered" evidence="10">
    <location>
        <begin position="597"/>
        <end position="646"/>
    </location>
</feature>
<gene>
    <name evidence="13" type="primary">PGA5_2</name>
    <name evidence="13" type="ORF">EC957_004596</name>
</gene>
<keyword evidence="14" id="KW-1185">Reference proteome</keyword>
<evidence type="ECO:0000256" key="6">
    <source>
        <dbReference type="ARBA" id="ARBA00022750"/>
    </source>
</evidence>
<dbReference type="EMBL" id="JAAAXW010000212">
    <property type="protein sequence ID" value="KAF9540157.1"/>
    <property type="molecule type" value="Genomic_DNA"/>
</dbReference>
<feature type="chain" id="PRO_5040292792" description="rhizopuspepsin" evidence="11">
    <location>
        <begin position="29"/>
        <end position="913"/>
    </location>
</feature>
<evidence type="ECO:0000256" key="1">
    <source>
        <dbReference type="ARBA" id="ARBA00001130"/>
    </source>
</evidence>
<evidence type="ECO:0000256" key="4">
    <source>
        <dbReference type="ARBA" id="ARBA00022670"/>
    </source>
</evidence>
<evidence type="ECO:0000313" key="14">
    <source>
        <dbReference type="Proteomes" id="UP000723463"/>
    </source>
</evidence>
<dbReference type="PRINTS" id="PR00792">
    <property type="entry name" value="PEPSIN"/>
</dbReference>
<name>A0A9P6F1D8_9FUNG</name>
<dbReference type="PROSITE" id="PS51767">
    <property type="entry name" value="PEPTIDASE_A1"/>
    <property type="match status" value="1"/>
</dbReference>
<dbReference type="PANTHER" id="PTHR47966">
    <property type="entry name" value="BETA-SITE APP-CLEAVING ENZYME, ISOFORM A-RELATED"/>
    <property type="match status" value="1"/>
</dbReference>
<evidence type="ECO:0000259" key="12">
    <source>
        <dbReference type="PROSITE" id="PS51767"/>
    </source>
</evidence>
<dbReference type="PANTHER" id="PTHR47966:SF51">
    <property type="entry name" value="BETA-SITE APP-CLEAVING ENZYME, ISOFORM A-RELATED"/>
    <property type="match status" value="1"/>
</dbReference>
<evidence type="ECO:0000256" key="3">
    <source>
        <dbReference type="ARBA" id="ARBA00013205"/>
    </source>
</evidence>
<feature type="region of interest" description="Disordered" evidence="10">
    <location>
        <begin position="474"/>
        <end position="508"/>
    </location>
</feature>
<dbReference type="InterPro" id="IPR008551">
    <property type="entry name" value="TANGO2"/>
</dbReference>
<dbReference type="GO" id="GO:0006508">
    <property type="term" value="P:proteolysis"/>
    <property type="evidence" value="ECO:0007669"/>
    <property type="project" value="UniProtKB-KW"/>
</dbReference>
<dbReference type="CDD" id="cd05471">
    <property type="entry name" value="pepsin_like"/>
    <property type="match status" value="1"/>
</dbReference>
<evidence type="ECO:0000256" key="2">
    <source>
        <dbReference type="ARBA" id="ARBA00007447"/>
    </source>
</evidence>
<evidence type="ECO:0000256" key="9">
    <source>
        <dbReference type="PIRSR" id="PIRSR601461-2"/>
    </source>
</evidence>
<dbReference type="InterPro" id="IPR033121">
    <property type="entry name" value="PEPTIDASE_A1"/>
</dbReference>
<dbReference type="Pfam" id="PF00026">
    <property type="entry name" value="Asp"/>
    <property type="match status" value="1"/>
</dbReference>